<keyword evidence="12" id="KW-1185">Reference proteome</keyword>
<dbReference type="EMBL" id="BAFE01000019">
    <property type="protein sequence ID" value="GAB47559.1"/>
    <property type="molecule type" value="Genomic_DNA"/>
</dbReference>
<feature type="domain" description="Peptidase S8/S53" evidence="10">
    <location>
        <begin position="167"/>
        <end position="465"/>
    </location>
</feature>
<evidence type="ECO:0000259" key="10">
    <source>
        <dbReference type="Pfam" id="PF00082"/>
    </source>
</evidence>
<dbReference type="PANTHER" id="PTHR43806">
    <property type="entry name" value="PEPTIDASE S8"/>
    <property type="match status" value="1"/>
</dbReference>
<keyword evidence="4 6" id="KW-0720">Serine protease</keyword>
<dbReference type="InterPro" id="IPR023827">
    <property type="entry name" value="Peptidase_S8_Asp-AS"/>
</dbReference>
<protein>
    <submittedName>
        <fullName evidence="11">Peptidase S08 family protein</fullName>
    </submittedName>
</protein>
<accession>H5UPA1</accession>
<evidence type="ECO:0000313" key="12">
    <source>
        <dbReference type="Proteomes" id="UP000004367"/>
    </source>
</evidence>
<gene>
    <name evidence="11" type="ORF">MOPEL_020_00450</name>
</gene>
<dbReference type="PRINTS" id="PR00723">
    <property type="entry name" value="SUBTILISIN"/>
</dbReference>
<keyword evidence="2 6" id="KW-0645">Protease</keyword>
<dbReference type="PROSITE" id="PS51892">
    <property type="entry name" value="SUBTILASE"/>
    <property type="match status" value="1"/>
</dbReference>
<feature type="active site" description="Charge relay system" evidence="5 6">
    <location>
        <position position="217"/>
    </location>
</feature>
<comment type="caution">
    <text evidence="11">The sequence shown here is derived from an EMBL/GenBank/DDBJ whole genome shotgun (WGS) entry which is preliminary data.</text>
</comment>
<dbReference type="Gene3D" id="3.40.50.200">
    <property type="entry name" value="Peptidase S8/S53 domain"/>
    <property type="match status" value="1"/>
</dbReference>
<dbReference type="PROSITE" id="PS00136">
    <property type="entry name" value="SUBTILASE_ASP"/>
    <property type="match status" value="1"/>
</dbReference>
<evidence type="ECO:0000256" key="8">
    <source>
        <dbReference type="SAM" id="MobiDB-lite"/>
    </source>
</evidence>
<proteinExistence type="inferred from homology"/>
<evidence type="ECO:0000256" key="5">
    <source>
        <dbReference type="PIRSR" id="PIRSR615500-1"/>
    </source>
</evidence>
<dbReference type="Proteomes" id="UP000004367">
    <property type="component" value="Unassembled WGS sequence"/>
</dbReference>
<dbReference type="PROSITE" id="PS00138">
    <property type="entry name" value="SUBTILASE_SER"/>
    <property type="match status" value="1"/>
</dbReference>
<dbReference type="RefSeq" id="WP_009481457.1">
    <property type="nucleotide sequence ID" value="NZ_BAFE01000019.1"/>
</dbReference>
<dbReference type="InterPro" id="IPR022398">
    <property type="entry name" value="Peptidase_S8_His-AS"/>
</dbReference>
<evidence type="ECO:0000313" key="11">
    <source>
        <dbReference type="EMBL" id="GAB47559.1"/>
    </source>
</evidence>
<dbReference type="AlphaFoldDB" id="H5UPA1"/>
<reference evidence="11 12" key="1">
    <citation type="submission" date="2012-02" db="EMBL/GenBank/DDBJ databases">
        <title>Whole genome shotgun sequence of Mobilicoccus pelagius NBRC 104925.</title>
        <authorList>
            <person name="Yoshida Y."/>
            <person name="Hosoyama A."/>
            <person name="Tsuchikane K."/>
            <person name="Katsumata H."/>
            <person name="Yamazaki S."/>
            <person name="Fujita N."/>
        </authorList>
    </citation>
    <scope>NUCLEOTIDE SEQUENCE [LARGE SCALE GENOMIC DNA]</scope>
    <source>
        <strain evidence="11 12">NBRC 104925</strain>
    </source>
</reference>
<feature type="active site" description="Charge relay system" evidence="5 6">
    <location>
        <position position="175"/>
    </location>
</feature>
<dbReference type="eggNOG" id="COG1404">
    <property type="taxonomic scope" value="Bacteria"/>
</dbReference>
<feature type="region of interest" description="Disordered" evidence="8">
    <location>
        <begin position="115"/>
        <end position="143"/>
    </location>
</feature>
<dbReference type="InterPro" id="IPR050131">
    <property type="entry name" value="Peptidase_S8_subtilisin-like"/>
</dbReference>
<dbReference type="STRING" id="1089455.MOPEL_020_00450"/>
<feature type="signal peptide" evidence="9">
    <location>
        <begin position="1"/>
        <end position="26"/>
    </location>
</feature>
<keyword evidence="9" id="KW-0732">Signal</keyword>
<dbReference type="MEROPS" id="S08.091"/>
<evidence type="ECO:0000256" key="7">
    <source>
        <dbReference type="RuleBase" id="RU003355"/>
    </source>
</evidence>
<evidence type="ECO:0000256" key="6">
    <source>
        <dbReference type="PROSITE-ProRule" id="PRU01240"/>
    </source>
</evidence>
<dbReference type="InterPro" id="IPR015500">
    <property type="entry name" value="Peptidase_S8_subtilisin-rel"/>
</dbReference>
<feature type="active site" description="Charge relay system" evidence="5 6">
    <location>
        <position position="408"/>
    </location>
</feature>
<organism evidence="11 12">
    <name type="scientific">Mobilicoccus pelagius NBRC 104925</name>
    <dbReference type="NCBI Taxonomy" id="1089455"/>
    <lineage>
        <taxon>Bacteria</taxon>
        <taxon>Bacillati</taxon>
        <taxon>Actinomycetota</taxon>
        <taxon>Actinomycetes</taxon>
        <taxon>Micrococcales</taxon>
        <taxon>Dermatophilaceae</taxon>
        <taxon>Mobilicoccus</taxon>
    </lineage>
</organism>
<dbReference type="InterPro" id="IPR023828">
    <property type="entry name" value="Peptidase_S8_Ser-AS"/>
</dbReference>
<dbReference type="InterPro" id="IPR036852">
    <property type="entry name" value="Peptidase_S8/S53_dom_sf"/>
</dbReference>
<dbReference type="GO" id="GO:0004252">
    <property type="term" value="F:serine-type endopeptidase activity"/>
    <property type="evidence" value="ECO:0007669"/>
    <property type="project" value="UniProtKB-UniRule"/>
</dbReference>
<evidence type="ECO:0000256" key="3">
    <source>
        <dbReference type="ARBA" id="ARBA00022801"/>
    </source>
</evidence>
<evidence type="ECO:0000256" key="9">
    <source>
        <dbReference type="SAM" id="SignalP"/>
    </source>
</evidence>
<evidence type="ECO:0000256" key="1">
    <source>
        <dbReference type="ARBA" id="ARBA00011073"/>
    </source>
</evidence>
<dbReference type="PROSITE" id="PS00137">
    <property type="entry name" value="SUBTILASE_HIS"/>
    <property type="match status" value="1"/>
</dbReference>
<evidence type="ECO:0000256" key="2">
    <source>
        <dbReference type="ARBA" id="ARBA00022670"/>
    </source>
</evidence>
<feature type="chain" id="PRO_5003598953" evidence="9">
    <location>
        <begin position="27"/>
        <end position="474"/>
    </location>
</feature>
<dbReference type="PANTHER" id="PTHR43806:SF11">
    <property type="entry name" value="CEREVISIN-RELATED"/>
    <property type="match status" value="1"/>
</dbReference>
<dbReference type="SUPFAM" id="SSF52743">
    <property type="entry name" value="Subtilisin-like"/>
    <property type="match status" value="1"/>
</dbReference>
<dbReference type="InterPro" id="IPR000209">
    <property type="entry name" value="Peptidase_S8/S53_dom"/>
</dbReference>
<evidence type="ECO:0000256" key="4">
    <source>
        <dbReference type="ARBA" id="ARBA00022825"/>
    </source>
</evidence>
<keyword evidence="3 6" id="KW-0378">Hydrolase</keyword>
<comment type="similarity">
    <text evidence="1 6 7">Belongs to the peptidase S8 family.</text>
</comment>
<dbReference type="Pfam" id="PF00082">
    <property type="entry name" value="Peptidase_S8"/>
    <property type="match status" value="1"/>
</dbReference>
<sequence>MVRALSISACSVLALAPLAAPQSAAAAPARPASAPMVQRVEQPSTPVAERARHGRLASYVVNLRDSSRSTRLAGHAAVRRSGGRVVAAWPEIGVLVVQSTDARFLGRVRTQRGVESAGATRSVPVRPTPRSARTVTSEGTRGGRERAQWNLAMIRADKAQRVTRGSKSVRVAVVDSGIDPTHPDLRGALDPATSIGCTNGGRPTKGVAAWRATNNLHGTHVAGIVGAARNGKGIVGVAPGVRMSSVKVVDEQGMIYPEYALCGVMSAARSGAKIANHSYFVDPFVFWCDDQPGQRAVKTSLQRAFAWSARRGVVNVAAAGNSGLDLTDKGVDSESPTDARARTRRINAGCTDLPTELRGVLSVSAVDRTRELAPYSNDGLGVVDVTAPGDEILSTVPGGRYAVESGTSMAAPHATGVLALLASRHPKATPAQLTSMLKRQARPLPCPRDSGCRRKGSVTSYYGHGLVDALAAVK</sequence>
<name>H5UPA1_9MICO</name>
<dbReference type="GO" id="GO:0006508">
    <property type="term" value="P:proteolysis"/>
    <property type="evidence" value="ECO:0007669"/>
    <property type="project" value="UniProtKB-KW"/>
</dbReference>